<comment type="caution">
    <text evidence="2">The sequence shown here is derived from an EMBL/GenBank/DDBJ whole genome shotgun (WGS) entry which is preliminary data.</text>
</comment>
<keyword evidence="1" id="KW-0732">Signal</keyword>
<evidence type="ECO:0000313" key="2">
    <source>
        <dbReference type="EMBL" id="NMH27800.1"/>
    </source>
</evidence>
<sequence length="248" mass="26399">MKTVHQIFRKSFLAATAILGGFILSNCSNDDAATPVNNEEQDAVDAITYSVSSESNGLARTMESASAYADEQAVYTENPALECGMPYNSNFTDSFSGTNYSYNYSAARQAELNCTTEGEPATLLYSATYSGTYDTPRMASDDSADASLTISGLETTSASVTFTGSYERNGTQVSKIRNQNTFESTLTYSLDSVVFGKTSHNIESGSAAVTFIGTSSTGNTYNYSGNITFNGDGTATLEINGNTYTITL</sequence>
<dbReference type="AlphaFoldDB" id="A0A972FUF7"/>
<feature type="signal peptide" evidence="1">
    <location>
        <begin position="1"/>
        <end position="32"/>
    </location>
</feature>
<evidence type="ECO:0008006" key="4">
    <source>
        <dbReference type="Google" id="ProtNLM"/>
    </source>
</evidence>
<dbReference type="RefSeq" id="WP_169526817.1">
    <property type="nucleotide sequence ID" value="NZ_JAAMPU010000103.1"/>
</dbReference>
<feature type="chain" id="PRO_5037355288" description="Lipoprotein" evidence="1">
    <location>
        <begin position="33"/>
        <end position="248"/>
    </location>
</feature>
<reference evidence="2" key="1">
    <citation type="submission" date="2020-02" db="EMBL/GenBank/DDBJ databases">
        <title>Flavobacterium sp. genome.</title>
        <authorList>
            <person name="Jung H.S."/>
            <person name="Baek J.H."/>
            <person name="Jeon C.O."/>
        </authorList>
    </citation>
    <scope>NUCLEOTIDE SEQUENCE</scope>
    <source>
        <strain evidence="2">SE-s28</strain>
    </source>
</reference>
<keyword evidence="3" id="KW-1185">Reference proteome</keyword>
<evidence type="ECO:0000313" key="3">
    <source>
        <dbReference type="Proteomes" id="UP000712080"/>
    </source>
</evidence>
<evidence type="ECO:0000256" key="1">
    <source>
        <dbReference type="SAM" id="SignalP"/>
    </source>
</evidence>
<organism evidence="2 3">
    <name type="scientific">Flavobacterium silvaticum</name>
    <dbReference type="NCBI Taxonomy" id="1852020"/>
    <lineage>
        <taxon>Bacteria</taxon>
        <taxon>Pseudomonadati</taxon>
        <taxon>Bacteroidota</taxon>
        <taxon>Flavobacteriia</taxon>
        <taxon>Flavobacteriales</taxon>
        <taxon>Flavobacteriaceae</taxon>
        <taxon>Flavobacterium</taxon>
    </lineage>
</organism>
<dbReference type="Proteomes" id="UP000712080">
    <property type="component" value="Unassembled WGS sequence"/>
</dbReference>
<dbReference type="EMBL" id="JAAMPU010000103">
    <property type="protein sequence ID" value="NMH27800.1"/>
    <property type="molecule type" value="Genomic_DNA"/>
</dbReference>
<proteinExistence type="predicted"/>
<protein>
    <recommendedName>
        <fullName evidence="4">Lipoprotein</fullName>
    </recommendedName>
</protein>
<name>A0A972FUF7_9FLAO</name>
<accession>A0A972FUF7</accession>
<gene>
    <name evidence="2" type="ORF">G6047_07135</name>
</gene>